<name>A0A937FXW5_9BACT</name>
<dbReference type="Pfam" id="PF14452">
    <property type="entry name" value="Multi_ubiq"/>
    <property type="match status" value="1"/>
</dbReference>
<organism evidence="2 3">
    <name type="scientific">Fulvivirga marina</name>
    <dbReference type="NCBI Taxonomy" id="2494733"/>
    <lineage>
        <taxon>Bacteria</taxon>
        <taxon>Pseudomonadati</taxon>
        <taxon>Bacteroidota</taxon>
        <taxon>Cytophagia</taxon>
        <taxon>Cytophagales</taxon>
        <taxon>Fulvivirgaceae</taxon>
        <taxon>Fulvivirga</taxon>
    </lineage>
</organism>
<sequence>MKEIIDIEEFAKQGKAVPKQMDYKIRVDRVHYVVNVEYMTGKEILTLAGKNPFNRFQLNQKIKGAVNKVDYDQKVDFTEHGVERFMTLPLDQTEG</sequence>
<dbReference type="InterPro" id="IPR027802">
    <property type="entry name" value="Multi-ubiquitin_dom"/>
</dbReference>
<comment type="caution">
    <text evidence="2">The sequence shown here is derived from an EMBL/GenBank/DDBJ whole genome shotgun (WGS) entry which is preliminary data.</text>
</comment>
<protein>
    <submittedName>
        <fullName evidence="2">Multiubiquitin domain-containing protein</fullName>
    </submittedName>
</protein>
<evidence type="ECO:0000313" key="3">
    <source>
        <dbReference type="Proteomes" id="UP000614216"/>
    </source>
</evidence>
<keyword evidence="3" id="KW-1185">Reference proteome</keyword>
<dbReference type="EMBL" id="JAEUGD010000027">
    <property type="protein sequence ID" value="MBL6446400.1"/>
    <property type="molecule type" value="Genomic_DNA"/>
</dbReference>
<gene>
    <name evidence="2" type="ORF">JMN32_08780</name>
</gene>
<evidence type="ECO:0000313" key="2">
    <source>
        <dbReference type="EMBL" id="MBL6446400.1"/>
    </source>
</evidence>
<proteinExistence type="predicted"/>
<dbReference type="RefSeq" id="WP_202855946.1">
    <property type="nucleotide sequence ID" value="NZ_JAEUGD010000027.1"/>
</dbReference>
<dbReference type="AlphaFoldDB" id="A0A937FXW5"/>
<accession>A0A937FXW5</accession>
<reference evidence="2" key="1">
    <citation type="submission" date="2021-01" db="EMBL/GenBank/DDBJ databases">
        <title>Fulvivirga kasyanovii gen. nov., sp nov., a novel member of the phylum Bacteroidetes isolated from seawater in a mussel farm.</title>
        <authorList>
            <person name="Zhao L.-H."/>
            <person name="Wang Z.-J."/>
        </authorList>
    </citation>
    <scope>NUCLEOTIDE SEQUENCE</scope>
    <source>
        <strain evidence="2">29W222</strain>
    </source>
</reference>
<dbReference type="Proteomes" id="UP000614216">
    <property type="component" value="Unassembled WGS sequence"/>
</dbReference>
<feature type="domain" description="Multi-ubiquitin" evidence="1">
    <location>
        <begin position="23"/>
        <end position="88"/>
    </location>
</feature>
<evidence type="ECO:0000259" key="1">
    <source>
        <dbReference type="Pfam" id="PF14452"/>
    </source>
</evidence>